<dbReference type="FunFam" id="1.25.40.10:FF:000008">
    <property type="entry name" value="Peptidylprolyl isomerase"/>
    <property type="match status" value="1"/>
</dbReference>
<dbReference type="PANTHER" id="PTHR46512">
    <property type="entry name" value="PEPTIDYLPROLYL ISOMERASE"/>
    <property type="match status" value="1"/>
</dbReference>
<evidence type="ECO:0000256" key="8">
    <source>
        <dbReference type="PROSITE-ProRule" id="PRU00339"/>
    </source>
</evidence>
<dbReference type="Proteomes" id="UP000316621">
    <property type="component" value="Chromosome 2"/>
</dbReference>
<dbReference type="FunFam" id="3.10.50.40:FF:000017">
    <property type="entry name" value="Peptidylprolyl isomerase"/>
    <property type="match status" value="1"/>
</dbReference>
<dbReference type="EMBL" id="CM010716">
    <property type="protein sequence ID" value="RZC51190.1"/>
    <property type="molecule type" value="Genomic_DNA"/>
</dbReference>
<feature type="non-terminal residue" evidence="10">
    <location>
        <position position="1"/>
    </location>
</feature>
<gene>
    <name evidence="10" type="ORF">C5167_019617</name>
</gene>
<dbReference type="PROSITE" id="PS50005">
    <property type="entry name" value="TPR"/>
    <property type="match status" value="1"/>
</dbReference>
<dbReference type="SMART" id="SM00028">
    <property type="entry name" value="TPR"/>
    <property type="match status" value="3"/>
</dbReference>
<evidence type="ECO:0000256" key="4">
    <source>
        <dbReference type="ARBA" id="ARBA00022803"/>
    </source>
</evidence>
<dbReference type="InterPro" id="IPR011990">
    <property type="entry name" value="TPR-like_helical_dom_sf"/>
</dbReference>
<keyword evidence="6 7" id="KW-0413">Isomerase</keyword>
<evidence type="ECO:0000256" key="3">
    <source>
        <dbReference type="ARBA" id="ARBA00022737"/>
    </source>
</evidence>
<evidence type="ECO:0000256" key="2">
    <source>
        <dbReference type="ARBA" id="ARBA00013194"/>
    </source>
</evidence>
<reference evidence="10 11" key="1">
    <citation type="journal article" date="2018" name="Science">
        <title>The opium poppy genome and morphinan production.</title>
        <authorList>
            <person name="Guo L."/>
            <person name="Winzer T."/>
            <person name="Yang X."/>
            <person name="Li Y."/>
            <person name="Ning Z."/>
            <person name="He Z."/>
            <person name="Teodor R."/>
            <person name="Lu Y."/>
            <person name="Bowser T.A."/>
            <person name="Graham I.A."/>
            <person name="Ye K."/>
        </authorList>
    </citation>
    <scope>NUCLEOTIDE SEQUENCE [LARGE SCALE GENOMIC DNA]</scope>
    <source>
        <strain evidence="11">cv. HN1</strain>
        <tissue evidence="10">Leaves</tissue>
    </source>
</reference>
<evidence type="ECO:0000256" key="5">
    <source>
        <dbReference type="ARBA" id="ARBA00023110"/>
    </source>
</evidence>
<dbReference type="Pfam" id="PF14559">
    <property type="entry name" value="TPR_19"/>
    <property type="match status" value="1"/>
</dbReference>
<keyword evidence="11" id="KW-1185">Reference proteome</keyword>
<dbReference type="AlphaFoldDB" id="A0A4Y7ITS4"/>
<evidence type="ECO:0000313" key="10">
    <source>
        <dbReference type="EMBL" id="RZC51190.1"/>
    </source>
</evidence>
<feature type="domain" description="PPIase FKBP-type" evidence="9">
    <location>
        <begin position="336"/>
        <end position="428"/>
    </location>
</feature>
<dbReference type="Pfam" id="PF00254">
    <property type="entry name" value="FKBP_C"/>
    <property type="match status" value="3"/>
</dbReference>
<dbReference type="InterPro" id="IPR050754">
    <property type="entry name" value="FKBP4/5/8-like"/>
</dbReference>
<dbReference type="InterPro" id="IPR001179">
    <property type="entry name" value="PPIase_FKBP_dom"/>
</dbReference>
<evidence type="ECO:0000259" key="9">
    <source>
        <dbReference type="PROSITE" id="PS50059"/>
    </source>
</evidence>
<feature type="repeat" description="TPR" evidence="8">
    <location>
        <begin position="523"/>
        <end position="556"/>
    </location>
</feature>
<dbReference type="OMA" id="MVTESWD"/>
<comment type="catalytic activity">
    <reaction evidence="1 7">
        <text>[protein]-peptidylproline (omega=180) = [protein]-peptidylproline (omega=0)</text>
        <dbReference type="Rhea" id="RHEA:16237"/>
        <dbReference type="Rhea" id="RHEA-COMP:10747"/>
        <dbReference type="Rhea" id="RHEA-COMP:10748"/>
        <dbReference type="ChEBI" id="CHEBI:83833"/>
        <dbReference type="ChEBI" id="CHEBI:83834"/>
        <dbReference type="EC" id="5.2.1.8"/>
    </reaction>
</comment>
<evidence type="ECO:0000256" key="7">
    <source>
        <dbReference type="PROSITE-ProRule" id="PRU00277"/>
    </source>
</evidence>
<dbReference type="EC" id="5.2.1.8" evidence="2 7"/>
<accession>A0A4Y7ITS4</accession>
<name>A0A4Y7ITS4_PAPSO</name>
<organism evidence="10 11">
    <name type="scientific">Papaver somniferum</name>
    <name type="common">Opium poppy</name>
    <dbReference type="NCBI Taxonomy" id="3469"/>
    <lineage>
        <taxon>Eukaryota</taxon>
        <taxon>Viridiplantae</taxon>
        <taxon>Streptophyta</taxon>
        <taxon>Embryophyta</taxon>
        <taxon>Tracheophyta</taxon>
        <taxon>Spermatophyta</taxon>
        <taxon>Magnoliopsida</taxon>
        <taxon>Ranunculales</taxon>
        <taxon>Papaveraceae</taxon>
        <taxon>Papaveroideae</taxon>
        <taxon>Papaver</taxon>
    </lineage>
</organism>
<evidence type="ECO:0000256" key="6">
    <source>
        <dbReference type="ARBA" id="ARBA00023235"/>
    </source>
</evidence>
<dbReference type="InterPro" id="IPR046357">
    <property type="entry name" value="PPIase_dom_sf"/>
</dbReference>
<dbReference type="STRING" id="3469.A0A4Y7ITS4"/>
<dbReference type="Gene3D" id="1.25.40.10">
    <property type="entry name" value="Tetratricopeptide repeat domain"/>
    <property type="match status" value="1"/>
</dbReference>
<feature type="domain" description="PPIase FKBP-type" evidence="9">
    <location>
        <begin position="102"/>
        <end position="189"/>
    </location>
</feature>
<dbReference type="GO" id="GO:0003755">
    <property type="term" value="F:peptidyl-prolyl cis-trans isomerase activity"/>
    <property type="evidence" value="ECO:0007669"/>
    <property type="project" value="UniProtKB-KW"/>
</dbReference>
<dbReference type="Gramene" id="RZC51190">
    <property type="protein sequence ID" value="RZC51190"/>
    <property type="gene ID" value="C5167_019617"/>
</dbReference>
<dbReference type="PROSITE" id="PS50059">
    <property type="entry name" value="FKBP_PPIASE"/>
    <property type="match status" value="3"/>
</dbReference>
<dbReference type="Gene3D" id="3.10.50.40">
    <property type="match status" value="3"/>
</dbReference>
<proteinExistence type="predicted"/>
<dbReference type="SUPFAM" id="SSF48452">
    <property type="entry name" value="TPR-like"/>
    <property type="match status" value="1"/>
</dbReference>
<sequence length="588" mass="66126">KQSCLCLFAVGVCFKSTLLAEINTLFLYSSLSFEVPRIPEKEIMDLEMDDIDEQIAPPKSDKEEEFRPYYPEKVDEEGVITKTGLKKKLVKIGDGWDAPEEGDEITVNYKATVVGGEQFAASAQGEPLVIIVGKDIILKGYKEGIITMRKGELSIFTVPPELTEGIQLQYPDIPQNATLQFEVELLSWYKVVDVCEDGGVFKKILSRSEVFERAEKKDEVTVKYEVKLEDGTVVAKSPEEGVEFLVNDGHLCPAIAKAVVTMRKEEKAILRVEPEYAFGSTGRPAQDGLSAIPPNAVVNIALELVSFKLLEYITEDMLVIKKITVPGVGFEKPNSGTTAQIRYIAKLADGVIFDKKGHDEEDLLEFKVDEEEIIEGLDKAVATMKRGEFALVIINPEHGYGSSETKTKFAVVPPNSILHYEVEMVTESWDMEAAQKLEYAAKRKEEGNVYFKAGKYKRASLRYDMAAKYVEFESTFDEEQKKAGHFFKVTCHLNNASCKIKLKEFREAAALCSKVLKLEPSNIKALFRRAQAYMETIDLDLAELDLKKALEIDPDNREVTTQLLRLKNLRTFHDKKDAALYANMMKKL</sequence>
<protein>
    <recommendedName>
        <fullName evidence="2 7">peptidylprolyl isomerase</fullName>
        <ecNumber evidence="2 7">5.2.1.8</ecNumber>
    </recommendedName>
</protein>
<keyword evidence="5 7" id="KW-0697">Rotamase</keyword>
<keyword evidence="3" id="KW-0677">Repeat</keyword>
<dbReference type="InterPro" id="IPR019734">
    <property type="entry name" value="TPR_rpt"/>
</dbReference>
<feature type="domain" description="PPIase FKBP-type" evidence="9">
    <location>
        <begin position="217"/>
        <end position="308"/>
    </location>
</feature>
<dbReference type="SUPFAM" id="SSF54534">
    <property type="entry name" value="FKBP-like"/>
    <property type="match status" value="3"/>
</dbReference>
<dbReference type="PANTHER" id="PTHR46512:SF9">
    <property type="entry name" value="PEPTIDYLPROLYL ISOMERASE"/>
    <property type="match status" value="1"/>
</dbReference>
<evidence type="ECO:0000256" key="1">
    <source>
        <dbReference type="ARBA" id="ARBA00000971"/>
    </source>
</evidence>
<evidence type="ECO:0000313" key="11">
    <source>
        <dbReference type="Proteomes" id="UP000316621"/>
    </source>
</evidence>
<keyword evidence="4 8" id="KW-0802">TPR repeat</keyword>